<feature type="transmembrane region" description="Helical" evidence="1">
    <location>
        <begin position="12"/>
        <end position="33"/>
    </location>
</feature>
<reference evidence="2" key="1">
    <citation type="submission" date="2014-05" db="EMBL/GenBank/DDBJ databases">
        <authorList>
            <person name="Chronopoulou M."/>
        </authorList>
    </citation>
    <scope>NUCLEOTIDE SEQUENCE</scope>
    <source>
        <tissue evidence="2">Whole organism</tissue>
    </source>
</reference>
<keyword evidence="1" id="KW-1133">Transmembrane helix</keyword>
<sequence length="35" mass="4024">MVSFFSTPVDIIFNISTIDIVEFMLYIISLQILSI</sequence>
<protein>
    <submittedName>
        <fullName evidence="2">Uncharacterized protein</fullName>
    </submittedName>
</protein>
<dbReference type="EMBL" id="HACA01002366">
    <property type="protein sequence ID" value="CDW19727.1"/>
    <property type="molecule type" value="Transcribed_RNA"/>
</dbReference>
<organism evidence="2">
    <name type="scientific">Lepeophtheirus salmonis</name>
    <name type="common">Salmon louse</name>
    <name type="synonym">Caligus salmonis</name>
    <dbReference type="NCBI Taxonomy" id="72036"/>
    <lineage>
        <taxon>Eukaryota</taxon>
        <taxon>Metazoa</taxon>
        <taxon>Ecdysozoa</taxon>
        <taxon>Arthropoda</taxon>
        <taxon>Crustacea</taxon>
        <taxon>Multicrustacea</taxon>
        <taxon>Hexanauplia</taxon>
        <taxon>Copepoda</taxon>
        <taxon>Siphonostomatoida</taxon>
        <taxon>Caligidae</taxon>
        <taxon>Lepeophtheirus</taxon>
    </lineage>
</organism>
<evidence type="ECO:0000256" key="1">
    <source>
        <dbReference type="SAM" id="Phobius"/>
    </source>
</evidence>
<evidence type="ECO:0000313" key="2">
    <source>
        <dbReference type="EMBL" id="CDW19727.1"/>
    </source>
</evidence>
<accession>A0A0K2T299</accession>
<proteinExistence type="predicted"/>
<keyword evidence="1" id="KW-0812">Transmembrane</keyword>
<dbReference type="AlphaFoldDB" id="A0A0K2T299"/>
<name>A0A0K2T299_LEPSM</name>
<keyword evidence="1" id="KW-0472">Membrane</keyword>